<dbReference type="RefSeq" id="WP_156230463.1">
    <property type="nucleotide sequence ID" value="NZ_CP046455.1"/>
</dbReference>
<name>A0A6B8VUY2_9CORY</name>
<proteinExistence type="predicted"/>
<keyword evidence="2" id="KW-1185">Reference proteome</keyword>
<sequence length="228" mass="25787">MSDSEILAMLASEATAVERSLYELLVRRRSASAKELAEIDTAIEQVRDLKKDISEQAAAITVRQIEERLQRARASADPDGPRLDMDNFVRALDQGLGWRRDESSFIEDGIRKLPTYSVVAAWDDGSFIHFVLHVVAGAQDGYLGYCYEDDPSRWSWRVADIEMQEVSVLSDLWFYGENLVPKIEGADPEEIRWQAPVPDKYLPTSVEDLRSVDLGMAAWVNPEYFPAT</sequence>
<dbReference type="KEGG" id="cok:COCCU_04765"/>
<organism evidence="1 2">
    <name type="scientific">Corynebacterium occultum</name>
    <dbReference type="NCBI Taxonomy" id="2675219"/>
    <lineage>
        <taxon>Bacteria</taxon>
        <taxon>Bacillati</taxon>
        <taxon>Actinomycetota</taxon>
        <taxon>Actinomycetes</taxon>
        <taxon>Mycobacteriales</taxon>
        <taxon>Corynebacteriaceae</taxon>
        <taxon>Corynebacterium</taxon>
    </lineage>
</organism>
<gene>
    <name evidence="1" type="ORF">COCCU_04765</name>
</gene>
<evidence type="ECO:0000313" key="1">
    <source>
        <dbReference type="EMBL" id="QGU06899.1"/>
    </source>
</evidence>
<reference evidence="1 2" key="1">
    <citation type="submission" date="2019-11" db="EMBL/GenBank/DDBJ databases">
        <title>Complete genome sequence of Corynebacterium kalinowskii 1959, a novel Corynebacterium species isolated from soil of a small paddock in Vilsendorf, Germany.</title>
        <authorList>
            <person name="Schaffert L."/>
            <person name="Ruwe M."/>
            <person name="Milse J."/>
            <person name="Hanuschka K."/>
            <person name="Ortseifen V."/>
            <person name="Droste J."/>
            <person name="Brandt D."/>
            <person name="Schlueter L."/>
            <person name="Kutter Y."/>
            <person name="Vinke S."/>
            <person name="Viehoefer P."/>
            <person name="Jacob L."/>
            <person name="Luebke N.-C."/>
            <person name="Schulte-Berndt E."/>
            <person name="Hain C."/>
            <person name="Linder M."/>
            <person name="Schmidt P."/>
            <person name="Wollenschlaeger L."/>
            <person name="Luttermann T."/>
            <person name="Thieme E."/>
            <person name="Hassa J."/>
            <person name="Haak M."/>
            <person name="Wittchen M."/>
            <person name="Mentz A."/>
            <person name="Persicke M."/>
            <person name="Busche T."/>
            <person name="Ruckert C."/>
        </authorList>
    </citation>
    <scope>NUCLEOTIDE SEQUENCE [LARGE SCALE GENOMIC DNA]</scope>
    <source>
        <strain evidence="1 2">2039</strain>
    </source>
</reference>
<dbReference type="EMBL" id="CP046455">
    <property type="protein sequence ID" value="QGU06899.1"/>
    <property type="molecule type" value="Genomic_DNA"/>
</dbReference>
<accession>A0A6B8VUY2</accession>
<evidence type="ECO:0000313" key="2">
    <source>
        <dbReference type="Proteomes" id="UP000424462"/>
    </source>
</evidence>
<protein>
    <submittedName>
        <fullName evidence="1">Uncharacterized protein</fullName>
    </submittedName>
</protein>
<dbReference type="Proteomes" id="UP000424462">
    <property type="component" value="Chromosome"/>
</dbReference>
<dbReference type="AlphaFoldDB" id="A0A6B8VUY2"/>